<keyword evidence="3" id="KW-1185">Reference proteome</keyword>
<accession>A0ABT8C0P3</accession>
<feature type="signal peptide" evidence="1">
    <location>
        <begin position="1"/>
        <end position="22"/>
    </location>
</feature>
<gene>
    <name evidence="2" type="ORF">QWZ16_23195</name>
</gene>
<dbReference type="Proteomes" id="UP001238540">
    <property type="component" value="Unassembled WGS sequence"/>
</dbReference>
<dbReference type="EMBL" id="JAUFQC010000027">
    <property type="protein sequence ID" value="MDN3612508.1"/>
    <property type="molecule type" value="Genomic_DNA"/>
</dbReference>
<comment type="caution">
    <text evidence="2">The sequence shown here is derived from an EMBL/GenBank/DDBJ whole genome shotgun (WGS) entry which is preliminary data.</text>
</comment>
<protein>
    <submittedName>
        <fullName evidence="2">Uncharacterized protein</fullName>
    </submittedName>
</protein>
<keyword evidence="1" id="KW-0732">Signal</keyword>
<evidence type="ECO:0000313" key="3">
    <source>
        <dbReference type="Proteomes" id="UP001238540"/>
    </source>
</evidence>
<evidence type="ECO:0000313" key="2">
    <source>
        <dbReference type="EMBL" id="MDN3612508.1"/>
    </source>
</evidence>
<dbReference type="RefSeq" id="WP_076589210.1">
    <property type="nucleotide sequence ID" value="NZ_JABEYA020000006.1"/>
</dbReference>
<proteinExistence type="predicted"/>
<evidence type="ECO:0000256" key="1">
    <source>
        <dbReference type="SAM" id="SignalP"/>
    </source>
</evidence>
<organism evidence="2 3">
    <name type="scientific">Vibrio ostreicida</name>
    <dbReference type="NCBI Taxonomy" id="526588"/>
    <lineage>
        <taxon>Bacteria</taxon>
        <taxon>Pseudomonadati</taxon>
        <taxon>Pseudomonadota</taxon>
        <taxon>Gammaproteobacteria</taxon>
        <taxon>Vibrionales</taxon>
        <taxon>Vibrionaceae</taxon>
        <taxon>Vibrio</taxon>
    </lineage>
</organism>
<reference evidence="3" key="1">
    <citation type="journal article" date="2019" name="Int. J. Syst. Evol. Microbiol.">
        <title>The Global Catalogue of Microorganisms (GCM) 10K type strain sequencing project: providing services to taxonomists for standard genome sequencing and annotation.</title>
        <authorList>
            <consortium name="The Broad Institute Genomics Platform"/>
            <consortium name="The Broad Institute Genome Sequencing Center for Infectious Disease"/>
            <person name="Wu L."/>
            <person name="Ma J."/>
        </authorList>
    </citation>
    <scope>NUCLEOTIDE SEQUENCE [LARGE SCALE GENOMIC DNA]</scope>
    <source>
        <strain evidence="3">CECT 7398</strain>
    </source>
</reference>
<name>A0ABT8C0P3_9VIBR</name>
<feature type="chain" id="PRO_5046509364" evidence="1">
    <location>
        <begin position="23"/>
        <end position="132"/>
    </location>
</feature>
<sequence>MIKTTLITLAALLSGLSSFAHASTYVYCGLPDGSDWEWLLDSNDNYQTIDGIWGRAIQANGNYYNVFRVNEALFETKAFSCPGGYVPQPAESGASRWEVFEIIRADGSRYLIDGHKTIYNAGGSSISSAFRL</sequence>